<reference evidence="14" key="1">
    <citation type="submission" date="2020-01" db="EMBL/GenBank/DDBJ databases">
        <title>Genome Sequencing of Three Apophysomyces-Like Fungal Strains Confirms a Novel Fungal Genus in the Mucoromycota with divergent Burkholderia-like Endosymbiotic Bacteria.</title>
        <authorList>
            <person name="Stajich J.E."/>
            <person name="Macias A.M."/>
            <person name="Carter-House D."/>
            <person name="Lovett B."/>
            <person name="Kasson L.R."/>
            <person name="Berry K."/>
            <person name="Grigoriev I."/>
            <person name="Chang Y."/>
            <person name="Spatafora J."/>
            <person name="Kasson M.T."/>
        </authorList>
    </citation>
    <scope>NUCLEOTIDE SEQUENCE</scope>
    <source>
        <strain evidence="14">NRRL A-21654</strain>
    </source>
</reference>
<dbReference type="Gene3D" id="2.40.70.10">
    <property type="entry name" value="Acid Proteases"/>
    <property type="match status" value="2"/>
</dbReference>
<evidence type="ECO:0000256" key="5">
    <source>
        <dbReference type="ARBA" id="ARBA00022729"/>
    </source>
</evidence>
<dbReference type="CDD" id="cd05471">
    <property type="entry name" value="pepsin_like"/>
    <property type="match status" value="1"/>
</dbReference>
<dbReference type="EC" id="3.4.23.21" evidence="3"/>
<feature type="disulfide bond" evidence="11">
    <location>
        <begin position="334"/>
        <end position="378"/>
    </location>
</feature>
<keyword evidence="5" id="KW-0732">Signal</keyword>
<evidence type="ECO:0000256" key="2">
    <source>
        <dbReference type="ARBA" id="ARBA00007447"/>
    </source>
</evidence>
<organism evidence="14 15">
    <name type="scientific">Apophysomyces ossiformis</name>
    <dbReference type="NCBI Taxonomy" id="679940"/>
    <lineage>
        <taxon>Eukaryota</taxon>
        <taxon>Fungi</taxon>
        <taxon>Fungi incertae sedis</taxon>
        <taxon>Mucoromycota</taxon>
        <taxon>Mucoromycotina</taxon>
        <taxon>Mucoromycetes</taxon>
        <taxon>Mucorales</taxon>
        <taxon>Mucorineae</taxon>
        <taxon>Mucoraceae</taxon>
        <taxon>Apophysomyces</taxon>
    </lineage>
</organism>
<dbReference type="FunFam" id="2.40.70.10:FF:000008">
    <property type="entry name" value="Cathepsin D"/>
    <property type="match status" value="1"/>
</dbReference>
<dbReference type="OrthoDB" id="771136at2759"/>
<keyword evidence="6 12" id="KW-0064">Aspartyl protease</keyword>
<dbReference type="PROSITE" id="PS00141">
    <property type="entry name" value="ASP_PROTEASE"/>
    <property type="match status" value="1"/>
</dbReference>
<dbReference type="AlphaFoldDB" id="A0A8H7BMZ0"/>
<evidence type="ECO:0000256" key="6">
    <source>
        <dbReference type="ARBA" id="ARBA00022750"/>
    </source>
</evidence>
<feature type="active site" evidence="10">
    <location>
        <position position="88"/>
    </location>
</feature>
<feature type="domain" description="Peptidase A1" evidence="13">
    <location>
        <begin position="70"/>
        <end position="414"/>
    </location>
</feature>
<evidence type="ECO:0000256" key="11">
    <source>
        <dbReference type="PIRSR" id="PIRSR601461-2"/>
    </source>
</evidence>
<keyword evidence="4 12" id="KW-0645">Protease</keyword>
<dbReference type="InterPro" id="IPR034164">
    <property type="entry name" value="Pepsin-like_dom"/>
</dbReference>
<dbReference type="Proteomes" id="UP000605846">
    <property type="component" value="Unassembled WGS sequence"/>
</dbReference>
<comment type="similarity">
    <text evidence="2 12">Belongs to the peptidase A1 family.</text>
</comment>
<dbReference type="Pfam" id="PF00026">
    <property type="entry name" value="Asp"/>
    <property type="match status" value="1"/>
</dbReference>
<feature type="disulfide bond" evidence="11">
    <location>
        <begin position="101"/>
        <end position="107"/>
    </location>
</feature>
<evidence type="ECO:0000256" key="9">
    <source>
        <dbReference type="ARBA" id="ARBA00023157"/>
    </source>
</evidence>
<evidence type="ECO:0000256" key="3">
    <source>
        <dbReference type="ARBA" id="ARBA00013205"/>
    </source>
</evidence>
<keyword evidence="7 12" id="KW-0378">Hydrolase</keyword>
<evidence type="ECO:0000313" key="15">
    <source>
        <dbReference type="Proteomes" id="UP000605846"/>
    </source>
</evidence>
<evidence type="ECO:0000259" key="13">
    <source>
        <dbReference type="PROSITE" id="PS51767"/>
    </source>
</evidence>
<keyword evidence="8" id="KW-0865">Zymogen</keyword>
<feature type="active site" evidence="10">
    <location>
        <position position="299"/>
    </location>
</feature>
<keyword evidence="15" id="KW-1185">Reference proteome</keyword>
<evidence type="ECO:0000256" key="7">
    <source>
        <dbReference type="ARBA" id="ARBA00022801"/>
    </source>
</evidence>
<evidence type="ECO:0000256" key="1">
    <source>
        <dbReference type="ARBA" id="ARBA00001130"/>
    </source>
</evidence>
<dbReference type="PANTHER" id="PTHR47966:SF51">
    <property type="entry name" value="BETA-SITE APP-CLEAVING ENZYME, ISOFORM A-RELATED"/>
    <property type="match status" value="1"/>
</dbReference>
<protein>
    <recommendedName>
        <fullName evidence="3">rhizopuspepsin</fullName>
        <ecNumber evidence="3">3.4.23.21</ecNumber>
    </recommendedName>
</protein>
<dbReference type="InterPro" id="IPR021109">
    <property type="entry name" value="Peptidase_aspartic_dom_sf"/>
</dbReference>
<sequence length="418" mass="46430">MKPSHTLTRYLLILSYLFQYGYAGLVMKEPIRLPIRRITHKAFNQTLNGLKQMSLGLETSLLNDLEMHELGVQVAIGTPPQEFLLLLDSGSSDTWIPSKRCQLQDGCPSSNHYDPAASSTYNASEYDYSLQYVTGSTTGNYFQDSITIGDVKNTGQFMATIDTMTGPLVNQKAIPMLDGILGAGFPYATSMYFRHKKLYQPVPFSLWEKKLIPEPLYSVYVGESEHTDWAGELTFGGIDYSKIDGDILYANIPRYNIRNGPSGVYFVWNVLVSGVRFETPEGVVGTLAANNGYISFAVDTGSDGIFMPSTDSDTLISNMIPSAEKRNSLYYVDCSYRNSTQMLAFNLHPSTTNMDSERSSIQVPIGQLVRPSLTGNQCVLAIVSGNTNNFIIGNIFLRHYVTVFDFGKHRIGFGTLKK</sequence>
<dbReference type="SUPFAM" id="SSF50630">
    <property type="entry name" value="Acid proteases"/>
    <property type="match status" value="1"/>
</dbReference>
<dbReference type="EMBL" id="JABAYA010000113">
    <property type="protein sequence ID" value="KAF7724698.1"/>
    <property type="molecule type" value="Genomic_DNA"/>
</dbReference>
<evidence type="ECO:0000256" key="8">
    <source>
        <dbReference type="ARBA" id="ARBA00023145"/>
    </source>
</evidence>
<evidence type="ECO:0000256" key="10">
    <source>
        <dbReference type="PIRSR" id="PIRSR601461-1"/>
    </source>
</evidence>
<name>A0A8H7BMZ0_9FUNG</name>
<dbReference type="GO" id="GO:0051603">
    <property type="term" value="P:proteolysis involved in protein catabolic process"/>
    <property type="evidence" value="ECO:0007669"/>
    <property type="project" value="TreeGrafter"/>
</dbReference>
<dbReference type="InterPro" id="IPR001969">
    <property type="entry name" value="Aspartic_peptidase_AS"/>
</dbReference>
<accession>A0A8H7BMZ0</accession>
<dbReference type="GO" id="GO:0004190">
    <property type="term" value="F:aspartic-type endopeptidase activity"/>
    <property type="evidence" value="ECO:0007669"/>
    <property type="project" value="UniProtKB-KW"/>
</dbReference>
<dbReference type="GO" id="GO:0000324">
    <property type="term" value="C:fungal-type vacuole"/>
    <property type="evidence" value="ECO:0007669"/>
    <property type="project" value="TreeGrafter"/>
</dbReference>
<evidence type="ECO:0000256" key="12">
    <source>
        <dbReference type="RuleBase" id="RU000454"/>
    </source>
</evidence>
<dbReference type="InterPro" id="IPR001461">
    <property type="entry name" value="Aspartic_peptidase_A1"/>
</dbReference>
<proteinExistence type="inferred from homology"/>
<dbReference type="PRINTS" id="PR00792">
    <property type="entry name" value="PEPSIN"/>
</dbReference>
<evidence type="ECO:0000313" key="14">
    <source>
        <dbReference type="EMBL" id="KAF7724698.1"/>
    </source>
</evidence>
<keyword evidence="9 11" id="KW-1015">Disulfide bond</keyword>
<gene>
    <name evidence="14" type="ORF">EC973_000806</name>
</gene>
<evidence type="ECO:0000256" key="4">
    <source>
        <dbReference type="ARBA" id="ARBA00022670"/>
    </source>
</evidence>
<dbReference type="PROSITE" id="PS51767">
    <property type="entry name" value="PEPTIDASE_A1"/>
    <property type="match status" value="1"/>
</dbReference>
<dbReference type="InterPro" id="IPR033121">
    <property type="entry name" value="PEPTIDASE_A1"/>
</dbReference>
<dbReference type="PANTHER" id="PTHR47966">
    <property type="entry name" value="BETA-SITE APP-CLEAVING ENZYME, ISOFORM A-RELATED"/>
    <property type="match status" value="1"/>
</dbReference>
<comment type="catalytic activity">
    <reaction evidence="1">
        <text>Hydrolysis of proteins with broad specificity similar to that of pepsin A, preferring hydrophobic residues at P1 and P1'. Clots milk and activates trypsinogen. Does not cleave 4-Gln-|-His-5, but does cleave 10-His-|-Leu-11 and 12-Val-|-Glu-13 in B chain of insulin.</text>
        <dbReference type="EC" id="3.4.23.21"/>
    </reaction>
</comment>
<comment type="caution">
    <text evidence="14">The sequence shown here is derived from an EMBL/GenBank/DDBJ whole genome shotgun (WGS) entry which is preliminary data.</text>
</comment>